<proteinExistence type="predicted"/>
<sequence length="127" mass="14549">MNEEITNLTQAQTWELTTKPLGVRIISSRWLFRKKKDEAGKRAKFKARLVAKGYLQVPGVDFQDTFSPVIKLKSIRLLLAIVAEKDFEIHQLDITAAYLNGVLEEDLYTWLSQRVALKKEKITLSAT</sequence>
<comment type="caution">
    <text evidence="2">The sequence shown here is derived from an EMBL/GenBank/DDBJ whole genome shotgun (WGS) entry which is preliminary data.</text>
</comment>
<dbReference type="Proteomes" id="UP000499080">
    <property type="component" value="Unassembled WGS sequence"/>
</dbReference>
<name>A0A4Y2P064_ARAVE</name>
<dbReference type="InterPro" id="IPR013103">
    <property type="entry name" value="RVT_2"/>
</dbReference>
<gene>
    <name evidence="2" type="primary">RE1_58</name>
    <name evidence="2" type="ORF">AVEN_156348_1</name>
</gene>
<dbReference type="EMBL" id="BGPR01010145">
    <property type="protein sequence ID" value="GBN44502.1"/>
    <property type="molecule type" value="Genomic_DNA"/>
</dbReference>
<keyword evidence="3" id="KW-1185">Reference proteome</keyword>
<evidence type="ECO:0000313" key="2">
    <source>
        <dbReference type="EMBL" id="GBN44502.1"/>
    </source>
</evidence>
<dbReference type="AlphaFoldDB" id="A0A4Y2P064"/>
<dbReference type="Pfam" id="PF07727">
    <property type="entry name" value="RVT_2"/>
    <property type="match status" value="1"/>
</dbReference>
<protein>
    <submittedName>
        <fullName evidence="2">Retrovirus-related Pol polyprotein from transposon RE1</fullName>
    </submittedName>
</protein>
<evidence type="ECO:0000313" key="3">
    <source>
        <dbReference type="Proteomes" id="UP000499080"/>
    </source>
</evidence>
<reference evidence="2 3" key="1">
    <citation type="journal article" date="2019" name="Sci. Rep.">
        <title>Orb-weaving spider Araneus ventricosus genome elucidates the spidroin gene catalogue.</title>
        <authorList>
            <person name="Kono N."/>
            <person name="Nakamura H."/>
            <person name="Ohtoshi R."/>
            <person name="Moran D.A.P."/>
            <person name="Shinohara A."/>
            <person name="Yoshida Y."/>
            <person name="Fujiwara M."/>
            <person name="Mori M."/>
            <person name="Tomita M."/>
            <person name="Arakawa K."/>
        </authorList>
    </citation>
    <scope>NUCLEOTIDE SEQUENCE [LARGE SCALE GENOMIC DNA]</scope>
</reference>
<dbReference type="OrthoDB" id="6435466at2759"/>
<feature type="domain" description="Reverse transcriptase Ty1/copia-type" evidence="1">
    <location>
        <begin position="12"/>
        <end position="109"/>
    </location>
</feature>
<evidence type="ECO:0000259" key="1">
    <source>
        <dbReference type="Pfam" id="PF07727"/>
    </source>
</evidence>
<organism evidence="2 3">
    <name type="scientific">Araneus ventricosus</name>
    <name type="common">Orbweaver spider</name>
    <name type="synonym">Epeira ventricosa</name>
    <dbReference type="NCBI Taxonomy" id="182803"/>
    <lineage>
        <taxon>Eukaryota</taxon>
        <taxon>Metazoa</taxon>
        <taxon>Ecdysozoa</taxon>
        <taxon>Arthropoda</taxon>
        <taxon>Chelicerata</taxon>
        <taxon>Arachnida</taxon>
        <taxon>Araneae</taxon>
        <taxon>Araneomorphae</taxon>
        <taxon>Entelegynae</taxon>
        <taxon>Araneoidea</taxon>
        <taxon>Araneidae</taxon>
        <taxon>Araneus</taxon>
    </lineage>
</organism>
<accession>A0A4Y2P064</accession>